<keyword evidence="2" id="KW-1185">Reference proteome</keyword>
<organism evidence="1 2">
    <name type="scientific">Deinococcus aerolatus</name>
    <dbReference type="NCBI Taxonomy" id="522487"/>
    <lineage>
        <taxon>Bacteria</taxon>
        <taxon>Thermotogati</taxon>
        <taxon>Deinococcota</taxon>
        <taxon>Deinococci</taxon>
        <taxon>Deinococcales</taxon>
        <taxon>Deinococcaceae</taxon>
        <taxon>Deinococcus</taxon>
    </lineage>
</organism>
<dbReference type="EMBL" id="BMOL01000014">
    <property type="protein sequence ID" value="GGL87901.1"/>
    <property type="molecule type" value="Genomic_DNA"/>
</dbReference>
<gene>
    <name evidence="1" type="ORF">GCM10010840_27420</name>
</gene>
<name>A0ABQ2GDQ2_9DEIO</name>
<evidence type="ECO:0000313" key="1">
    <source>
        <dbReference type="EMBL" id="GGL87901.1"/>
    </source>
</evidence>
<reference evidence="2" key="1">
    <citation type="journal article" date="2019" name="Int. J. Syst. Evol. Microbiol.">
        <title>The Global Catalogue of Microorganisms (GCM) 10K type strain sequencing project: providing services to taxonomists for standard genome sequencing and annotation.</title>
        <authorList>
            <consortium name="The Broad Institute Genomics Platform"/>
            <consortium name="The Broad Institute Genome Sequencing Center for Infectious Disease"/>
            <person name="Wu L."/>
            <person name="Ma J."/>
        </authorList>
    </citation>
    <scope>NUCLEOTIDE SEQUENCE [LARGE SCALE GENOMIC DNA]</scope>
    <source>
        <strain evidence="2">JCM 15442</strain>
    </source>
</reference>
<proteinExistence type="predicted"/>
<evidence type="ECO:0000313" key="2">
    <source>
        <dbReference type="Proteomes" id="UP000639973"/>
    </source>
</evidence>
<accession>A0ABQ2GDQ2</accession>
<comment type="caution">
    <text evidence="1">The sequence shown here is derived from an EMBL/GenBank/DDBJ whole genome shotgun (WGS) entry which is preliminary data.</text>
</comment>
<protein>
    <submittedName>
        <fullName evidence="1">Uncharacterized protein</fullName>
    </submittedName>
</protein>
<sequence>MSIIGQARGVDHSPRRMTAAEMLFHRRTTVLTMAAPQSPAALRHHTAPQHADLRDLPFEQACAEIAARHHFSGPYAFQLAPGGATHLVRLSDGAALCGRGPQLYAEEPQVIGPLTCRRCVQAVARRLKGSLGRRASRVTPTRKL</sequence>
<dbReference type="Proteomes" id="UP000639973">
    <property type="component" value="Unassembled WGS sequence"/>
</dbReference>